<dbReference type="PROSITE" id="PS50801">
    <property type="entry name" value="STAS"/>
    <property type="match status" value="1"/>
</dbReference>
<keyword evidence="3" id="KW-1185">Reference proteome</keyword>
<accession>R1HKW0</accession>
<dbReference type="RefSeq" id="WP_004558996.1">
    <property type="nucleotide sequence ID" value="NZ_AOUO01000543.1"/>
</dbReference>
<dbReference type="PATRIC" id="fig|1292037.4.peg.6196"/>
<feature type="domain" description="STAS" evidence="1">
    <location>
        <begin position="3"/>
        <end position="115"/>
    </location>
</feature>
<reference evidence="2 3" key="1">
    <citation type="submission" date="2013-02" db="EMBL/GenBank/DDBJ databases">
        <title>Draft genome sequence of Amycolatopsis vancoresmycina strain DSM 44592T.</title>
        <authorList>
            <person name="Kumar S."/>
            <person name="Kaur N."/>
            <person name="Kaur C."/>
            <person name="Raghava G.P.S."/>
            <person name="Mayilraj S."/>
        </authorList>
    </citation>
    <scope>NUCLEOTIDE SEQUENCE [LARGE SCALE GENOMIC DNA]</scope>
    <source>
        <strain evidence="2 3">DSM 44592</strain>
    </source>
</reference>
<dbReference type="OrthoDB" id="3623954at2"/>
<dbReference type="Pfam" id="PF01740">
    <property type="entry name" value="STAS"/>
    <property type="match status" value="1"/>
</dbReference>
<name>R1HKW0_9PSEU</name>
<protein>
    <recommendedName>
        <fullName evidence="1">STAS domain-containing protein</fullName>
    </recommendedName>
</protein>
<dbReference type="eggNOG" id="COG1366">
    <property type="taxonomic scope" value="Bacteria"/>
</dbReference>
<evidence type="ECO:0000313" key="2">
    <source>
        <dbReference type="EMBL" id="EOD64220.1"/>
    </source>
</evidence>
<sequence length="125" mass="13552">MRDDIASERPGGVLVVEVRGELDIDTVLRWTTVFEAAICEMPGPHLLVLDLGLLEFLSVRGARGLLGALALCRERGIAGCLIVPPGSDVERVVRFTGLAARAPVFSHRLLAIAAYQPVAVRWLPR</sequence>
<dbReference type="SUPFAM" id="SSF52091">
    <property type="entry name" value="SpoIIaa-like"/>
    <property type="match status" value="1"/>
</dbReference>
<organism evidence="2 3">
    <name type="scientific">Amycolatopsis vancoresmycina DSM 44592</name>
    <dbReference type="NCBI Taxonomy" id="1292037"/>
    <lineage>
        <taxon>Bacteria</taxon>
        <taxon>Bacillati</taxon>
        <taxon>Actinomycetota</taxon>
        <taxon>Actinomycetes</taxon>
        <taxon>Pseudonocardiales</taxon>
        <taxon>Pseudonocardiaceae</taxon>
        <taxon>Amycolatopsis</taxon>
    </lineage>
</organism>
<gene>
    <name evidence="2" type="ORF">H480_32993</name>
</gene>
<dbReference type="AlphaFoldDB" id="R1HKW0"/>
<dbReference type="Gene3D" id="3.30.750.24">
    <property type="entry name" value="STAS domain"/>
    <property type="match status" value="1"/>
</dbReference>
<dbReference type="InterPro" id="IPR002645">
    <property type="entry name" value="STAS_dom"/>
</dbReference>
<evidence type="ECO:0000313" key="3">
    <source>
        <dbReference type="Proteomes" id="UP000014139"/>
    </source>
</evidence>
<evidence type="ECO:0000259" key="1">
    <source>
        <dbReference type="PROSITE" id="PS50801"/>
    </source>
</evidence>
<dbReference type="InterPro" id="IPR036513">
    <property type="entry name" value="STAS_dom_sf"/>
</dbReference>
<dbReference type="EMBL" id="AOUO01000543">
    <property type="protein sequence ID" value="EOD64220.1"/>
    <property type="molecule type" value="Genomic_DNA"/>
</dbReference>
<comment type="caution">
    <text evidence="2">The sequence shown here is derived from an EMBL/GenBank/DDBJ whole genome shotgun (WGS) entry which is preliminary data.</text>
</comment>
<dbReference type="Proteomes" id="UP000014139">
    <property type="component" value="Unassembled WGS sequence"/>
</dbReference>
<proteinExistence type="predicted"/>